<name>A0A1R0GVQ0_9FUNG</name>
<evidence type="ECO:0000313" key="2">
    <source>
        <dbReference type="Proteomes" id="UP000187455"/>
    </source>
</evidence>
<accession>A0A1R0GVQ0</accession>
<comment type="caution">
    <text evidence="1">The sequence shown here is derived from an EMBL/GenBank/DDBJ whole genome shotgun (WGS) entry which is preliminary data.</text>
</comment>
<gene>
    <name evidence="1" type="ORF">AYI68_g4950</name>
</gene>
<evidence type="ECO:0000313" key="1">
    <source>
        <dbReference type="EMBL" id="OLY80947.1"/>
    </source>
</evidence>
<protein>
    <submittedName>
        <fullName evidence="1">Uncharacterized protein</fullName>
    </submittedName>
</protein>
<dbReference type="OrthoDB" id="5572571at2759"/>
<dbReference type="EMBL" id="LSSL01002946">
    <property type="protein sequence ID" value="OLY80947.1"/>
    <property type="molecule type" value="Genomic_DNA"/>
</dbReference>
<dbReference type="Proteomes" id="UP000187455">
    <property type="component" value="Unassembled WGS sequence"/>
</dbReference>
<proteinExistence type="predicted"/>
<reference evidence="1 2" key="1">
    <citation type="journal article" date="2016" name="Mol. Biol. Evol.">
        <title>Genome-Wide Survey of Gut Fungi (Harpellales) Reveals the First Horizontally Transferred Ubiquitin Gene from a Mosquito Host.</title>
        <authorList>
            <person name="Wang Y."/>
            <person name="White M.M."/>
            <person name="Kvist S."/>
            <person name="Moncalvo J.M."/>
        </authorList>
    </citation>
    <scope>NUCLEOTIDE SEQUENCE [LARGE SCALE GENOMIC DNA]</scope>
    <source>
        <strain evidence="1 2">ALG-7-W6</strain>
    </source>
</reference>
<sequence length="115" mass="12761">MICCPTESFGLDMILGHSMKTEIVKKVVVAGRYSMVYSGLTGKPFYTSYVRVGDLLKRQDLIMPETMYTIEMVFNSASWVVCLGSMLDALVVCYAADLESGNCHSNRVEQALAFI</sequence>
<keyword evidence="2" id="KW-1185">Reference proteome</keyword>
<dbReference type="AlphaFoldDB" id="A0A1R0GVQ0"/>
<organism evidence="1 2">
    <name type="scientific">Smittium mucronatum</name>
    <dbReference type="NCBI Taxonomy" id="133383"/>
    <lineage>
        <taxon>Eukaryota</taxon>
        <taxon>Fungi</taxon>
        <taxon>Fungi incertae sedis</taxon>
        <taxon>Zoopagomycota</taxon>
        <taxon>Kickxellomycotina</taxon>
        <taxon>Harpellomycetes</taxon>
        <taxon>Harpellales</taxon>
        <taxon>Legeriomycetaceae</taxon>
        <taxon>Smittium</taxon>
    </lineage>
</organism>